<organism evidence="1 4">
    <name type="scientific">Segatella bryantii</name>
    <name type="common">Prevotella bryantii</name>
    <dbReference type="NCBI Taxonomy" id="77095"/>
    <lineage>
        <taxon>Bacteria</taxon>
        <taxon>Pseudomonadati</taxon>
        <taxon>Bacteroidota</taxon>
        <taxon>Bacteroidia</taxon>
        <taxon>Bacteroidales</taxon>
        <taxon>Prevotellaceae</taxon>
        <taxon>Segatella</taxon>
    </lineage>
</organism>
<gene>
    <name evidence="2" type="ORF">CIK91_09540</name>
    <name evidence="1" type="ORF">PRRU23_04660</name>
</gene>
<dbReference type="GeneID" id="72480179"/>
<dbReference type="NCBIfam" id="TIGR00022">
    <property type="entry name" value="YhcH/YjgK/YiaL family protein"/>
    <property type="match status" value="1"/>
</dbReference>
<dbReference type="Gene3D" id="2.60.120.370">
    <property type="entry name" value="YhcH/YjgK/YiaL"/>
    <property type="match status" value="1"/>
</dbReference>
<accession>A0AA37I0A2</accession>
<proteinExistence type="predicted"/>
<dbReference type="AlphaFoldDB" id="A0AA37I0A2"/>
<dbReference type="RefSeq" id="WP_006283224.1">
    <property type="nucleotide sequence ID" value="NZ_BPTR01000001.1"/>
</dbReference>
<dbReference type="PANTHER" id="PTHR34986:SF1">
    <property type="entry name" value="PROTEIN YIAL"/>
    <property type="match status" value="1"/>
</dbReference>
<reference evidence="1" key="2">
    <citation type="submission" date="2021-08" db="EMBL/GenBank/DDBJ databases">
        <title>Prevotella lacticifex sp. nov., isolated from rumen of cow.</title>
        <authorList>
            <person name="Shinkai T."/>
            <person name="Ikeyama N."/>
            <person name="Kumagai M."/>
            <person name="Ohmori H."/>
            <person name="Sakamoto M."/>
            <person name="Ohkuma M."/>
            <person name="Mitsumori M."/>
        </authorList>
    </citation>
    <scope>NUCLEOTIDE SEQUENCE</scope>
    <source>
        <strain evidence="1">DSM 11371</strain>
    </source>
</reference>
<dbReference type="Pfam" id="PF04074">
    <property type="entry name" value="DUF386"/>
    <property type="match status" value="1"/>
</dbReference>
<evidence type="ECO:0000313" key="2">
    <source>
        <dbReference type="EMBL" id="OYP54065.1"/>
    </source>
</evidence>
<keyword evidence="3" id="KW-1185">Reference proteome</keyword>
<evidence type="ECO:0000313" key="4">
    <source>
        <dbReference type="Proteomes" id="UP000887043"/>
    </source>
</evidence>
<protein>
    <submittedName>
        <fullName evidence="1">Beta-D-galactosidase</fullName>
    </submittedName>
    <submittedName>
        <fullName evidence="2">YhcH/YjgK/YiaL family protein</fullName>
    </submittedName>
</protein>
<evidence type="ECO:0000313" key="3">
    <source>
        <dbReference type="Proteomes" id="UP000216189"/>
    </source>
</evidence>
<dbReference type="InterPro" id="IPR037012">
    <property type="entry name" value="NanQ/TabA/YiaL_sf"/>
</dbReference>
<dbReference type="Proteomes" id="UP000887043">
    <property type="component" value="Unassembled WGS sequence"/>
</dbReference>
<dbReference type="EMBL" id="NPJF01000050">
    <property type="protein sequence ID" value="OYP54065.1"/>
    <property type="molecule type" value="Genomic_DNA"/>
</dbReference>
<dbReference type="InterPro" id="IPR004375">
    <property type="entry name" value="NanQ/TabA/YiaL"/>
</dbReference>
<dbReference type="EMBL" id="BPTR01000001">
    <property type="protein sequence ID" value="GJG26766.1"/>
    <property type="molecule type" value="Genomic_DNA"/>
</dbReference>
<evidence type="ECO:0000313" key="1">
    <source>
        <dbReference type="EMBL" id="GJG26766.1"/>
    </source>
</evidence>
<comment type="caution">
    <text evidence="1">The sequence shown here is derived from an EMBL/GenBank/DDBJ whole genome shotgun (WGS) entry which is preliminary data.</text>
</comment>
<sequence length="147" mass="16757">MVVDTLDNLEKYVSLNPLFKDVVKFIKENDLNKLEDGKHYIQDKDLFVNITTAHGKTEEDATFETHKNMLDIQIPLDNNETYGYLPLADLPEAEYNAEKDVTKYPGVKSETLVNCKPGEFAIFWPQDGHKPCIGTGDIHKAIFKVRV</sequence>
<name>A0AA37I0A2_SEGBR</name>
<dbReference type="GO" id="GO:0005829">
    <property type="term" value="C:cytosol"/>
    <property type="evidence" value="ECO:0007669"/>
    <property type="project" value="TreeGrafter"/>
</dbReference>
<reference evidence="2 3" key="1">
    <citation type="submission" date="2017-08" db="EMBL/GenBank/DDBJ databases">
        <title>Comparative genomics of non-oral Prevotella species.</title>
        <authorList>
            <person name="Accetto T."/>
            <person name="Nograsek B."/>
            <person name="Avgustin G."/>
        </authorList>
    </citation>
    <scope>NUCLEOTIDE SEQUENCE [LARGE SCALE GENOMIC DNA]</scope>
    <source>
        <strain evidence="2 3">TC1-1</strain>
    </source>
</reference>
<dbReference type="Proteomes" id="UP000216189">
    <property type="component" value="Unassembled WGS sequence"/>
</dbReference>
<dbReference type="PANTHER" id="PTHR34986">
    <property type="entry name" value="EVOLVED BETA-GALACTOSIDASE SUBUNIT BETA"/>
    <property type="match status" value="1"/>
</dbReference>
<dbReference type="SUPFAM" id="SSF51197">
    <property type="entry name" value="Clavaminate synthase-like"/>
    <property type="match status" value="1"/>
</dbReference>